<reference evidence="1" key="1">
    <citation type="submission" date="2020-07" db="EMBL/GenBank/DDBJ databases">
        <title>Huge and variable diversity of episymbiotic CPR bacteria and DPANN archaea in groundwater ecosystems.</title>
        <authorList>
            <person name="He C.Y."/>
            <person name="Keren R."/>
            <person name="Whittaker M."/>
            <person name="Farag I.F."/>
            <person name="Doudna J."/>
            <person name="Cate J.H.D."/>
            <person name="Banfield J.F."/>
        </authorList>
    </citation>
    <scope>NUCLEOTIDE SEQUENCE</scope>
    <source>
        <strain evidence="1">NC_groundwater_1296_Ag_S-0.2um_52_80</strain>
    </source>
</reference>
<sequence length="106" mass="12347">MAEEQFEGENYHTAAHLYINAAINYQNAICQKFLKQIPSHKQHSDTSYFDELRNTLGSELQKYADAYKFLVGYKSQADYGTELSFNIAKQIRRRARTIKEIAEHLL</sequence>
<name>A0A8T3YPP8_9ARCH</name>
<dbReference type="AlphaFoldDB" id="A0A8T3YPP8"/>
<evidence type="ECO:0000313" key="1">
    <source>
        <dbReference type="EMBL" id="MBI4210978.1"/>
    </source>
</evidence>
<proteinExistence type="predicted"/>
<organism evidence="1 2">
    <name type="scientific">Candidatus Iainarchaeum sp</name>
    <dbReference type="NCBI Taxonomy" id="3101447"/>
    <lineage>
        <taxon>Archaea</taxon>
        <taxon>Candidatus Iainarchaeota</taxon>
        <taxon>Candidatus Iainarchaeia</taxon>
        <taxon>Candidatus Iainarchaeales</taxon>
        <taxon>Candidatus Iainarchaeaceae</taxon>
        <taxon>Candidatus Iainarchaeum</taxon>
    </lineage>
</organism>
<dbReference type="Proteomes" id="UP000732298">
    <property type="component" value="Unassembled WGS sequence"/>
</dbReference>
<evidence type="ECO:0008006" key="3">
    <source>
        <dbReference type="Google" id="ProtNLM"/>
    </source>
</evidence>
<evidence type="ECO:0000313" key="2">
    <source>
        <dbReference type="Proteomes" id="UP000732298"/>
    </source>
</evidence>
<comment type="caution">
    <text evidence="1">The sequence shown here is derived from an EMBL/GenBank/DDBJ whole genome shotgun (WGS) entry which is preliminary data.</text>
</comment>
<accession>A0A8T3YPP8</accession>
<protein>
    <recommendedName>
        <fullName evidence="3">HEPN domain-containing protein</fullName>
    </recommendedName>
</protein>
<dbReference type="EMBL" id="JACQPB010000056">
    <property type="protein sequence ID" value="MBI4210978.1"/>
    <property type="molecule type" value="Genomic_DNA"/>
</dbReference>
<gene>
    <name evidence="1" type="ORF">HY544_05765</name>
</gene>